<reference evidence="6 7" key="1">
    <citation type="submission" date="2017-03" db="EMBL/GenBank/DDBJ databases">
        <authorList>
            <person name="Afonso C.L."/>
            <person name="Miller P.J."/>
            <person name="Scott M.A."/>
            <person name="Spackman E."/>
            <person name="Goraichik I."/>
            <person name="Dimitrov K.M."/>
            <person name="Suarez D.L."/>
            <person name="Swayne D.E."/>
        </authorList>
    </citation>
    <scope>NUCLEOTIDE SEQUENCE [LARGE SCALE GENOMIC DNA]</scope>
    <source>
        <strain evidence="6 7">CECT 7023</strain>
    </source>
</reference>
<evidence type="ECO:0000259" key="2">
    <source>
        <dbReference type="Pfam" id="PF03050"/>
    </source>
</evidence>
<dbReference type="InterPro" id="IPR024463">
    <property type="entry name" value="Transposase_TnpC_homeodom"/>
</dbReference>
<evidence type="ECO:0000259" key="3">
    <source>
        <dbReference type="Pfam" id="PF13005"/>
    </source>
</evidence>
<evidence type="ECO:0000259" key="5">
    <source>
        <dbReference type="Pfam" id="PF13817"/>
    </source>
</evidence>
<dbReference type="Pfam" id="PF13005">
    <property type="entry name" value="zf-IS66"/>
    <property type="match status" value="1"/>
</dbReference>
<dbReference type="OrthoDB" id="9800877at2"/>
<gene>
    <name evidence="6" type="ORF">ROA7023_04336</name>
</gene>
<feature type="domain" description="Transposase TnpC homeodomain" evidence="4">
    <location>
        <begin position="36"/>
        <end position="110"/>
    </location>
</feature>
<dbReference type="PANTHER" id="PTHR33678:SF1">
    <property type="entry name" value="BLL1576 PROTEIN"/>
    <property type="match status" value="1"/>
</dbReference>
<feature type="compositionally biased region" description="Basic residues" evidence="1">
    <location>
        <begin position="94"/>
        <end position="108"/>
    </location>
</feature>
<accession>A0A1Y5TYW9</accession>
<sequence length="511" mass="56821">MSETFKSLPDDPAELRAVSELMVQHIQSQAYQIEKLKAELDGHRKARFGSKSETSEQLALDLQEDTEIEAAAQEQAEDDAVDEGAASEEEQTQRKRTHNRAPLPKHLKREQTVLSPGETCGDCGGKLRQLGEDVTEELDYVPGHFVVRQIVRPRMTCNGCEAFVQAELPSRPITRGRGGPGLLAHVLVSKYCDHLPLYRQSEIYAREKVELHRSTLTDWVGRSTSLLTPLADHIGALVRAGPALFADDTPLKLQTKGKTGKTQTARLWCYVRDERPWAGTTPPCAWYQFSADRKGEHPVSHLTGYEGCVHADGFAGFNGLFGPDGASEQACMAHVRRKFVEVYEREGSTIAGEAIKQIAKLYVIEKTIRGKSAEERATVREEQAKPIFDALEAWLAEQLPKISGKSKLAEAIRYAQGRMAKGRGYLSDGRLEPDNNICENKIRPVAVGRKNYLFVGSQGGGKAAAVAYTLIETARMNGVNPEAWLTWVLERLQDHKTTRIEDLMPWNFSAK</sequence>
<dbReference type="InterPro" id="IPR024474">
    <property type="entry name" value="Znf_dom_IS66"/>
</dbReference>
<organism evidence="6 7">
    <name type="scientific">Roseisalinus antarcticus</name>
    <dbReference type="NCBI Taxonomy" id="254357"/>
    <lineage>
        <taxon>Bacteria</taxon>
        <taxon>Pseudomonadati</taxon>
        <taxon>Pseudomonadota</taxon>
        <taxon>Alphaproteobacteria</taxon>
        <taxon>Rhodobacterales</taxon>
        <taxon>Roseobacteraceae</taxon>
        <taxon>Roseisalinus</taxon>
    </lineage>
</organism>
<evidence type="ECO:0000313" key="6">
    <source>
        <dbReference type="EMBL" id="SLN77227.1"/>
    </source>
</evidence>
<keyword evidence="7" id="KW-1185">Reference proteome</keyword>
<dbReference type="InterPro" id="IPR004291">
    <property type="entry name" value="Transposase_IS66_central"/>
</dbReference>
<dbReference type="InterPro" id="IPR039552">
    <property type="entry name" value="IS66_C"/>
</dbReference>
<dbReference type="InterPro" id="IPR052344">
    <property type="entry name" value="Transposase-related"/>
</dbReference>
<dbReference type="Pfam" id="PF13007">
    <property type="entry name" value="LZ_Tnp_IS66"/>
    <property type="match status" value="1"/>
</dbReference>
<proteinExistence type="predicted"/>
<dbReference type="Pfam" id="PF13817">
    <property type="entry name" value="DDE_Tnp_IS66_C"/>
    <property type="match status" value="1"/>
</dbReference>
<protein>
    <submittedName>
        <fullName evidence="6">Transposase IS66 family protein</fullName>
    </submittedName>
</protein>
<dbReference type="Pfam" id="PF03050">
    <property type="entry name" value="DDE_Tnp_IS66"/>
    <property type="match status" value="1"/>
</dbReference>
<feature type="domain" description="Transposase IS66 C-terminal" evidence="5">
    <location>
        <begin position="469"/>
        <end position="506"/>
    </location>
</feature>
<dbReference type="NCBIfam" id="NF033517">
    <property type="entry name" value="transpos_IS66"/>
    <property type="match status" value="1"/>
</dbReference>
<evidence type="ECO:0000313" key="7">
    <source>
        <dbReference type="Proteomes" id="UP000193900"/>
    </source>
</evidence>
<dbReference type="Proteomes" id="UP000193900">
    <property type="component" value="Unassembled WGS sequence"/>
</dbReference>
<feature type="region of interest" description="Disordered" evidence="1">
    <location>
        <begin position="72"/>
        <end position="118"/>
    </location>
</feature>
<feature type="domain" description="Transposase IS66 zinc-finger binding" evidence="3">
    <location>
        <begin position="119"/>
        <end position="161"/>
    </location>
</feature>
<dbReference type="AlphaFoldDB" id="A0A1Y5TYW9"/>
<dbReference type="PANTHER" id="PTHR33678">
    <property type="entry name" value="BLL1576 PROTEIN"/>
    <property type="match status" value="1"/>
</dbReference>
<dbReference type="EMBL" id="FWFZ01000050">
    <property type="protein sequence ID" value="SLN77227.1"/>
    <property type="molecule type" value="Genomic_DNA"/>
</dbReference>
<feature type="compositionally biased region" description="Acidic residues" evidence="1">
    <location>
        <begin position="75"/>
        <end position="90"/>
    </location>
</feature>
<feature type="domain" description="Transposase IS66 central" evidence="2">
    <location>
        <begin position="177"/>
        <end position="462"/>
    </location>
</feature>
<evidence type="ECO:0000256" key="1">
    <source>
        <dbReference type="SAM" id="MobiDB-lite"/>
    </source>
</evidence>
<evidence type="ECO:0000259" key="4">
    <source>
        <dbReference type="Pfam" id="PF13007"/>
    </source>
</evidence>
<name>A0A1Y5TYW9_9RHOB</name>